<dbReference type="EMBL" id="JADIMJ010000019">
    <property type="protein sequence ID" value="MBO8453314.1"/>
    <property type="molecule type" value="Genomic_DNA"/>
</dbReference>
<gene>
    <name evidence="2" type="ORF">IAC07_01155</name>
</gene>
<accession>A0A940DM30</accession>
<feature type="chain" id="PRO_5038117869" evidence="1">
    <location>
        <begin position="20"/>
        <end position="523"/>
    </location>
</feature>
<protein>
    <submittedName>
        <fullName evidence="2">SusD/RagB family nutrient-binding outer membrane lipoprotein</fullName>
    </submittedName>
</protein>
<dbReference type="PROSITE" id="PS51257">
    <property type="entry name" value="PROKAR_LIPOPROTEIN"/>
    <property type="match status" value="1"/>
</dbReference>
<reference evidence="2" key="2">
    <citation type="journal article" date="2021" name="PeerJ">
        <title>Extensive microbial diversity within the chicken gut microbiome revealed by metagenomics and culture.</title>
        <authorList>
            <person name="Gilroy R."/>
            <person name="Ravi A."/>
            <person name="Getino M."/>
            <person name="Pursley I."/>
            <person name="Horton D.L."/>
            <person name="Alikhan N.F."/>
            <person name="Baker D."/>
            <person name="Gharbi K."/>
            <person name="Hall N."/>
            <person name="Watson M."/>
            <person name="Adriaenssens E.M."/>
            <person name="Foster-Nyarko E."/>
            <person name="Jarju S."/>
            <person name="Secka A."/>
            <person name="Antonio M."/>
            <person name="Oren A."/>
            <person name="Chaudhuri R.R."/>
            <person name="La Ragione R."/>
            <person name="Hildebrand F."/>
            <person name="Pallen M.J."/>
        </authorList>
    </citation>
    <scope>NUCLEOTIDE SEQUENCE</scope>
    <source>
        <strain evidence="2">F1-3629</strain>
    </source>
</reference>
<name>A0A940DM30_9BACT</name>
<keyword evidence="2" id="KW-0449">Lipoprotein</keyword>
<dbReference type="Proteomes" id="UP000771749">
    <property type="component" value="Unassembled WGS sequence"/>
</dbReference>
<comment type="caution">
    <text evidence="2">The sequence shown here is derived from an EMBL/GenBank/DDBJ whole genome shotgun (WGS) entry which is preliminary data.</text>
</comment>
<reference evidence="2" key="1">
    <citation type="submission" date="2020-10" db="EMBL/GenBank/DDBJ databases">
        <authorList>
            <person name="Gilroy R."/>
        </authorList>
    </citation>
    <scope>NUCLEOTIDE SEQUENCE</scope>
    <source>
        <strain evidence="2">F1-3629</strain>
    </source>
</reference>
<dbReference type="Gene3D" id="1.25.40.390">
    <property type="match status" value="1"/>
</dbReference>
<dbReference type="InterPro" id="IPR024302">
    <property type="entry name" value="SusD-like"/>
</dbReference>
<dbReference type="InterPro" id="IPR011990">
    <property type="entry name" value="TPR-like_helical_dom_sf"/>
</dbReference>
<sequence length="523" mass="57682">MNKIIRAGAIAATAVMALACTKSFEKFNTNPDAVQEVDAKSYITTMQMDAVIPCSDVGANAYQRACDLIGNGYAGYFAPCQQFGGGNYTLTYALDAMDYNNVPFEMAFTNVMPAWLNLRIAYENEQVDEDIFAVAEVIKVFCLQQTTDIYGPIPASHFGEDVNPYDSQEQVYMDLMEDLDAALDILSNYNTLTSPQLAKVDAIFAGDYSKWYKLANSEKLRIAVRLRHILPAQAKTWAEEAVAAGVMETSGDGAWLKSTGSVTVKNPSYVSWHDYVDFRMGATMDSYLNGYADPRLPKYFSVATIDEGGYHGIRCGIANMQADNDPDYTVLSCPNINADDPVIWMLASEVAFLKAEGALIGWNMGGSAKDFYHKGIELSFEERGLTAGAAAEYYTNNSNVPANFVDCSLGSATNSYNMSVSITPTWGDSASEEQNLERIITQKWIALYPNGQEAWSEFRRTGYPRIIPIVDNRSNGVINTNTQVRRMTFPRSEYSNNLAQVQAAATLLGGDDTGATRLWWDCK</sequence>
<dbReference type="Pfam" id="PF12741">
    <property type="entry name" value="SusD-like"/>
    <property type="match status" value="1"/>
</dbReference>
<evidence type="ECO:0000313" key="2">
    <source>
        <dbReference type="EMBL" id="MBO8453314.1"/>
    </source>
</evidence>
<dbReference type="SUPFAM" id="SSF48452">
    <property type="entry name" value="TPR-like"/>
    <property type="match status" value="1"/>
</dbReference>
<evidence type="ECO:0000313" key="3">
    <source>
        <dbReference type="Proteomes" id="UP000771749"/>
    </source>
</evidence>
<keyword evidence="1" id="KW-0732">Signal</keyword>
<dbReference type="AlphaFoldDB" id="A0A940DM30"/>
<proteinExistence type="predicted"/>
<feature type="signal peptide" evidence="1">
    <location>
        <begin position="1"/>
        <end position="19"/>
    </location>
</feature>
<organism evidence="2 3">
    <name type="scientific">Candidatus Cryptobacteroides gallistercoris</name>
    <dbReference type="NCBI Taxonomy" id="2840765"/>
    <lineage>
        <taxon>Bacteria</taxon>
        <taxon>Pseudomonadati</taxon>
        <taxon>Bacteroidota</taxon>
        <taxon>Bacteroidia</taxon>
        <taxon>Bacteroidales</taxon>
        <taxon>Candidatus Cryptobacteroides</taxon>
    </lineage>
</organism>
<evidence type="ECO:0000256" key="1">
    <source>
        <dbReference type="SAM" id="SignalP"/>
    </source>
</evidence>